<dbReference type="EMBL" id="JQIF01000016">
    <property type="protein sequence ID" value="KGJ54412.1"/>
    <property type="molecule type" value="Genomic_DNA"/>
</dbReference>
<keyword evidence="6 9" id="KW-0812">Transmembrane</keyword>
<evidence type="ECO:0000256" key="2">
    <source>
        <dbReference type="ARBA" id="ARBA00022448"/>
    </source>
</evidence>
<evidence type="ECO:0000256" key="7">
    <source>
        <dbReference type="ARBA" id="ARBA00022989"/>
    </source>
</evidence>
<comment type="subcellular location">
    <subcellularLocation>
        <location evidence="1">Cell membrane</location>
        <topology evidence="1">Multi-pass membrane protein</topology>
    </subcellularLocation>
</comment>
<feature type="transmembrane region" description="Helical" evidence="9">
    <location>
        <begin position="5"/>
        <end position="20"/>
    </location>
</feature>
<evidence type="ECO:0000313" key="11">
    <source>
        <dbReference type="Proteomes" id="UP000030008"/>
    </source>
</evidence>
<reference evidence="10 11" key="1">
    <citation type="submission" date="2014-08" db="EMBL/GenBank/DDBJ databases">
        <title>Clostridium innocuum, an unnegligible vancomycin-resistant pathogen causing extra-intestinal infections.</title>
        <authorList>
            <person name="Feng Y."/>
            <person name="Chiu C.-H."/>
        </authorList>
    </citation>
    <scope>NUCLEOTIDE SEQUENCE [LARGE SCALE GENOMIC DNA]</scope>
    <source>
        <strain evidence="10 11">AN88</strain>
    </source>
</reference>
<evidence type="ECO:0000256" key="1">
    <source>
        <dbReference type="ARBA" id="ARBA00004651"/>
    </source>
</evidence>
<name>A0A099IB66_CLOIN</name>
<keyword evidence="5" id="KW-0598">Phosphotransferase system</keyword>
<dbReference type="PANTHER" id="PTHR32502:SF8">
    <property type="entry name" value="N-ACETYLGALACTOSAMINE PERMEASE IIC COMPONENT 1"/>
    <property type="match status" value="1"/>
</dbReference>
<dbReference type="GO" id="GO:0009401">
    <property type="term" value="P:phosphoenolpyruvate-dependent sugar phosphotransferase system"/>
    <property type="evidence" value="ECO:0007669"/>
    <property type="project" value="UniProtKB-KW"/>
</dbReference>
<proteinExistence type="predicted"/>
<feature type="transmembrane region" description="Helical" evidence="9">
    <location>
        <begin position="54"/>
        <end position="72"/>
    </location>
</feature>
<keyword evidence="8 9" id="KW-0472">Membrane</keyword>
<evidence type="ECO:0000313" key="10">
    <source>
        <dbReference type="EMBL" id="KGJ54412.1"/>
    </source>
</evidence>
<dbReference type="Proteomes" id="UP000030008">
    <property type="component" value="Unassembled WGS sequence"/>
</dbReference>
<organism evidence="10 11">
    <name type="scientific">Clostridium innocuum</name>
    <dbReference type="NCBI Taxonomy" id="1522"/>
    <lineage>
        <taxon>Bacteria</taxon>
        <taxon>Bacillati</taxon>
        <taxon>Bacillota</taxon>
        <taxon>Clostridia</taxon>
        <taxon>Eubacteriales</taxon>
        <taxon>Clostridiaceae</taxon>
        <taxon>Clostridium</taxon>
    </lineage>
</organism>
<evidence type="ECO:0000256" key="9">
    <source>
        <dbReference type="SAM" id="Phobius"/>
    </source>
</evidence>
<sequence>MSGTQLVIMAVAMGLMYWIARGMIGGYFAFFFIASPIVVGVVAGLIYGDLTKGLIIGGGIAAAFAGIIAPGGNLPTDSALAATTVIPIALATGLTAEQAIAFAVPMGLLGSFVTNLRKMINVIFVHRADEFAAKGNLSGITRCAVVYPPLIEIPLLFLPVFLIVMFGQDAMLTFMNSVPSWVMHGLEVAGGVMPAIGFALIMNMIGKPKMIPYTVLGFIVVKAAGLNTLTAGLVAGCVAVLVVLEKREREKEGA</sequence>
<accession>A0A099IB66</accession>
<evidence type="ECO:0000256" key="6">
    <source>
        <dbReference type="ARBA" id="ARBA00022692"/>
    </source>
</evidence>
<protein>
    <submittedName>
        <fullName evidence="10">PTS sorbose transporter subunit IIC</fullName>
    </submittedName>
</protein>
<dbReference type="Pfam" id="PF03609">
    <property type="entry name" value="EII-Sor"/>
    <property type="match status" value="1"/>
</dbReference>
<keyword evidence="4" id="KW-0762">Sugar transport</keyword>
<evidence type="ECO:0000256" key="3">
    <source>
        <dbReference type="ARBA" id="ARBA00022475"/>
    </source>
</evidence>
<feature type="transmembrane region" description="Helical" evidence="9">
    <location>
        <begin position="213"/>
        <end position="244"/>
    </location>
</feature>
<evidence type="ECO:0000256" key="5">
    <source>
        <dbReference type="ARBA" id="ARBA00022683"/>
    </source>
</evidence>
<gene>
    <name evidence="10" type="ORF">CIAN88_03490</name>
</gene>
<dbReference type="PANTHER" id="PTHR32502">
    <property type="entry name" value="N-ACETYLGALACTOSAMINE PERMEASE II COMPONENT-RELATED"/>
    <property type="match status" value="1"/>
</dbReference>
<feature type="transmembrane region" description="Helical" evidence="9">
    <location>
        <begin position="26"/>
        <end position="47"/>
    </location>
</feature>
<keyword evidence="7 9" id="KW-1133">Transmembrane helix</keyword>
<dbReference type="AlphaFoldDB" id="A0A099IB66"/>
<dbReference type="RefSeq" id="WP_044904075.1">
    <property type="nucleotide sequence ID" value="NZ_JQIF01000016.1"/>
</dbReference>
<comment type="caution">
    <text evidence="10">The sequence shown here is derived from an EMBL/GenBank/DDBJ whole genome shotgun (WGS) entry which is preliminary data.</text>
</comment>
<evidence type="ECO:0000256" key="8">
    <source>
        <dbReference type="ARBA" id="ARBA00023136"/>
    </source>
</evidence>
<dbReference type="InterPro" id="IPR050303">
    <property type="entry name" value="GatZ_KbaZ_carbometab"/>
</dbReference>
<dbReference type="GO" id="GO:0005886">
    <property type="term" value="C:plasma membrane"/>
    <property type="evidence" value="ECO:0007669"/>
    <property type="project" value="UniProtKB-SubCell"/>
</dbReference>
<feature type="transmembrane region" description="Helical" evidence="9">
    <location>
        <begin position="84"/>
        <end position="109"/>
    </location>
</feature>
<dbReference type="PROSITE" id="PS51106">
    <property type="entry name" value="PTS_EIIC_TYPE_4"/>
    <property type="match status" value="1"/>
</dbReference>
<keyword evidence="3" id="KW-1003">Cell membrane</keyword>
<evidence type="ECO:0000256" key="4">
    <source>
        <dbReference type="ARBA" id="ARBA00022597"/>
    </source>
</evidence>
<dbReference type="InterPro" id="IPR004700">
    <property type="entry name" value="PTS_IIC_man"/>
</dbReference>
<feature type="transmembrane region" description="Helical" evidence="9">
    <location>
        <begin position="181"/>
        <end position="201"/>
    </location>
</feature>
<keyword evidence="2" id="KW-0813">Transport</keyword>